<evidence type="ECO:0000313" key="6">
    <source>
        <dbReference type="Proteomes" id="UP000176855"/>
    </source>
</evidence>
<gene>
    <name evidence="5" type="ORF">A2730_01840</name>
</gene>
<comment type="similarity">
    <text evidence="1">Belongs to the RRF family.</text>
</comment>
<proteinExistence type="inferred from homology"/>
<feature type="coiled-coil region" evidence="3">
    <location>
        <begin position="115"/>
        <end position="178"/>
    </location>
</feature>
<dbReference type="AlphaFoldDB" id="A0A1G2HQ77"/>
<dbReference type="InterPro" id="IPR002661">
    <property type="entry name" value="Ribosome_recyc_fac"/>
</dbReference>
<reference evidence="5 6" key="1">
    <citation type="journal article" date="2016" name="Nat. Commun.">
        <title>Thousands of microbial genomes shed light on interconnected biogeochemical processes in an aquifer system.</title>
        <authorList>
            <person name="Anantharaman K."/>
            <person name="Brown C.T."/>
            <person name="Hug L.A."/>
            <person name="Sharon I."/>
            <person name="Castelle C.J."/>
            <person name="Probst A.J."/>
            <person name="Thomas B.C."/>
            <person name="Singh A."/>
            <person name="Wilkins M.J."/>
            <person name="Karaoz U."/>
            <person name="Brodie E.L."/>
            <person name="Williams K.H."/>
            <person name="Hubbard S.S."/>
            <person name="Banfield J.F."/>
        </authorList>
    </citation>
    <scope>NUCLEOTIDE SEQUENCE [LARGE SCALE GENOMIC DNA]</scope>
</reference>
<dbReference type="Pfam" id="PF01765">
    <property type="entry name" value="RRF"/>
    <property type="match status" value="1"/>
</dbReference>
<dbReference type="PANTHER" id="PTHR20982:SF3">
    <property type="entry name" value="MITOCHONDRIAL RIBOSOME RECYCLING FACTOR PSEUDO 1"/>
    <property type="match status" value="1"/>
</dbReference>
<evidence type="ECO:0000256" key="2">
    <source>
        <dbReference type="ARBA" id="ARBA00022917"/>
    </source>
</evidence>
<dbReference type="GO" id="GO:0006412">
    <property type="term" value="P:translation"/>
    <property type="evidence" value="ECO:0007669"/>
    <property type="project" value="UniProtKB-KW"/>
</dbReference>
<dbReference type="Gene3D" id="3.30.1360.40">
    <property type="match status" value="1"/>
</dbReference>
<evidence type="ECO:0000256" key="3">
    <source>
        <dbReference type="SAM" id="Coils"/>
    </source>
</evidence>
<sequence>MNYKEFIDKVKPEFEKAFKFLEGEIAKIRTSRASPALVEDIQVNCFGNTFALKQLAAISSPQPNQIAIQPWDVSYIEPIEKAILQSGLGMSSAVDKNIIRLSLPLLTEEYRRSLIKVLNEKSEDARQTMRHWREDAWNKIQAAQKEKKVTEDDKFKAKDELQKMIDEYGKKIKDLISKKEMDITG</sequence>
<organism evidence="5 6">
    <name type="scientific">Candidatus Staskawiczbacteria bacterium RIFCSPHIGHO2_01_FULL_39_25</name>
    <dbReference type="NCBI Taxonomy" id="1802202"/>
    <lineage>
        <taxon>Bacteria</taxon>
        <taxon>Candidatus Staskawicziibacteriota</taxon>
    </lineage>
</organism>
<evidence type="ECO:0000313" key="5">
    <source>
        <dbReference type="EMBL" id="OGZ64686.1"/>
    </source>
</evidence>
<evidence type="ECO:0000256" key="1">
    <source>
        <dbReference type="ARBA" id="ARBA00005912"/>
    </source>
</evidence>
<keyword evidence="3" id="KW-0175">Coiled coil</keyword>
<evidence type="ECO:0000259" key="4">
    <source>
        <dbReference type="Pfam" id="PF01765"/>
    </source>
</evidence>
<comment type="caution">
    <text evidence="5">The sequence shown here is derived from an EMBL/GenBank/DDBJ whole genome shotgun (WGS) entry which is preliminary data.</text>
</comment>
<dbReference type="FunFam" id="3.30.1360.40:FF:000001">
    <property type="entry name" value="Ribosome-recycling factor"/>
    <property type="match status" value="1"/>
</dbReference>
<name>A0A1G2HQ77_9BACT</name>
<dbReference type="InterPro" id="IPR036191">
    <property type="entry name" value="RRF_sf"/>
</dbReference>
<protein>
    <submittedName>
        <fullName evidence="5">Ribosome recycling factor</fullName>
    </submittedName>
</protein>
<dbReference type="Gene3D" id="1.10.132.20">
    <property type="entry name" value="Ribosome-recycling factor"/>
    <property type="match status" value="1"/>
</dbReference>
<feature type="domain" description="Ribosome recycling factor" evidence="4">
    <location>
        <begin position="22"/>
        <end position="183"/>
    </location>
</feature>
<keyword evidence="2" id="KW-0648">Protein biosynthesis</keyword>
<dbReference type="STRING" id="1802202.A2730_01840"/>
<dbReference type="Proteomes" id="UP000176855">
    <property type="component" value="Unassembled WGS sequence"/>
</dbReference>
<dbReference type="SUPFAM" id="SSF55194">
    <property type="entry name" value="Ribosome recycling factor, RRF"/>
    <property type="match status" value="1"/>
</dbReference>
<accession>A0A1G2HQ77</accession>
<dbReference type="GO" id="GO:0043023">
    <property type="term" value="F:ribosomal large subunit binding"/>
    <property type="evidence" value="ECO:0007669"/>
    <property type="project" value="TreeGrafter"/>
</dbReference>
<dbReference type="EMBL" id="MHOO01000003">
    <property type="protein sequence ID" value="OGZ64686.1"/>
    <property type="molecule type" value="Genomic_DNA"/>
</dbReference>
<dbReference type="InterPro" id="IPR023584">
    <property type="entry name" value="Ribosome_recyc_fac_dom"/>
</dbReference>
<dbReference type="NCBIfam" id="TIGR00496">
    <property type="entry name" value="frr"/>
    <property type="match status" value="1"/>
</dbReference>
<dbReference type="PANTHER" id="PTHR20982">
    <property type="entry name" value="RIBOSOME RECYCLING FACTOR"/>
    <property type="match status" value="1"/>
</dbReference>